<dbReference type="EMBL" id="GBXM01079079">
    <property type="protein sequence ID" value="JAH29498.1"/>
    <property type="molecule type" value="Transcribed_RNA"/>
</dbReference>
<organism evidence="1">
    <name type="scientific">Anguilla anguilla</name>
    <name type="common">European freshwater eel</name>
    <name type="synonym">Muraena anguilla</name>
    <dbReference type="NCBI Taxonomy" id="7936"/>
    <lineage>
        <taxon>Eukaryota</taxon>
        <taxon>Metazoa</taxon>
        <taxon>Chordata</taxon>
        <taxon>Craniata</taxon>
        <taxon>Vertebrata</taxon>
        <taxon>Euteleostomi</taxon>
        <taxon>Actinopterygii</taxon>
        <taxon>Neopterygii</taxon>
        <taxon>Teleostei</taxon>
        <taxon>Anguilliformes</taxon>
        <taxon>Anguillidae</taxon>
        <taxon>Anguilla</taxon>
    </lineage>
</organism>
<proteinExistence type="predicted"/>
<protein>
    <submittedName>
        <fullName evidence="1">Uncharacterized protein</fullName>
    </submittedName>
</protein>
<dbReference type="EMBL" id="GBXM01068702">
    <property type="protein sequence ID" value="JAH39875.1"/>
    <property type="molecule type" value="Transcribed_RNA"/>
</dbReference>
<name>A0A0E9SGT7_ANGAN</name>
<accession>A0A0E9SGT7</accession>
<reference evidence="1" key="1">
    <citation type="submission" date="2014-11" db="EMBL/GenBank/DDBJ databases">
        <authorList>
            <person name="Amaro Gonzalez C."/>
        </authorList>
    </citation>
    <scope>NUCLEOTIDE SEQUENCE</scope>
</reference>
<reference evidence="1" key="2">
    <citation type="journal article" date="2015" name="Fish Shellfish Immunol.">
        <title>Early steps in the European eel (Anguilla anguilla)-Vibrio vulnificus interaction in the gills: Role of the RtxA13 toxin.</title>
        <authorList>
            <person name="Callol A."/>
            <person name="Pajuelo D."/>
            <person name="Ebbesson L."/>
            <person name="Teles M."/>
            <person name="MacKenzie S."/>
            <person name="Amaro C."/>
        </authorList>
    </citation>
    <scope>NUCLEOTIDE SEQUENCE</scope>
</reference>
<dbReference type="EMBL" id="GBXM01076205">
    <property type="protein sequence ID" value="JAH32372.1"/>
    <property type="molecule type" value="Transcribed_RNA"/>
</dbReference>
<evidence type="ECO:0000313" key="1">
    <source>
        <dbReference type="EMBL" id="JAH39875.1"/>
    </source>
</evidence>
<sequence>MLLVYFCFLNDIFLLFTYERTRLFYCQHAHCSTYVLLDSPVYGVKPHKM</sequence>
<dbReference type="AlphaFoldDB" id="A0A0E9SGT7"/>